<dbReference type="AlphaFoldDB" id="A0A081PJ08"/>
<feature type="signal peptide" evidence="1">
    <location>
        <begin position="1"/>
        <end position="28"/>
    </location>
</feature>
<organism evidence="2 3">
    <name type="scientific">Pedobacter antarcticus 4BY</name>
    <dbReference type="NCBI Taxonomy" id="1358423"/>
    <lineage>
        <taxon>Bacteria</taxon>
        <taxon>Pseudomonadati</taxon>
        <taxon>Bacteroidota</taxon>
        <taxon>Sphingobacteriia</taxon>
        <taxon>Sphingobacteriales</taxon>
        <taxon>Sphingobacteriaceae</taxon>
        <taxon>Pedobacter</taxon>
    </lineage>
</organism>
<dbReference type="Proteomes" id="UP000028007">
    <property type="component" value="Unassembled WGS sequence"/>
</dbReference>
<dbReference type="EMBL" id="JNFF01000032">
    <property type="protein sequence ID" value="KEQ30681.1"/>
    <property type="molecule type" value="Genomic_DNA"/>
</dbReference>
<name>A0A081PJ08_9SPHI</name>
<dbReference type="eggNOG" id="ENOG502ZAAQ">
    <property type="taxonomic scope" value="Bacteria"/>
</dbReference>
<proteinExistence type="predicted"/>
<sequence length="466" mass="48979">MILKLLKKKLYTLLSLIYSLMLTSTAIAQVTINLPESSIRTQSDYTAEAIGGPSLNGLLSLVPNINIKSNLANFPISSGATSIPAVPLSRFFVKIYSIGTLILLGSSVEQFPSNTETKSIYGGLASVSPGPIKSNYRVQIGGYAWHAGTFSNTIVFSLAGLLGSIGTPNQLINIVVPPFITMETTSADIALNVNTLDQFRSTGVTANGNLNYFTTVNTNIRLKSTAANFSFNKTYPNLPVPVNASTLLNVKIPTFTAVNPNTADQNVATNVVVPIGNKNLNAPAYTITAANLKTNFIQAGIYTLPITYSIPPVTTNESTTASVSGNATVNVASMSELIISQPAVKLIFGSANDYKNGVSVTMTNHLRVSSTVPYDITVKASGATLTSTSGNTLPVNLIRIEGASGQSGITPIILSATAQKLMNASAPAIDRLLSIKYSIPSAQAAQLLNKAGGDYTTTVTYTIVAP</sequence>
<accession>A0A081PJ08</accession>
<keyword evidence="1" id="KW-0732">Signal</keyword>
<evidence type="ECO:0000313" key="2">
    <source>
        <dbReference type="EMBL" id="KEQ30681.1"/>
    </source>
</evidence>
<comment type="caution">
    <text evidence="2">The sequence shown here is derived from an EMBL/GenBank/DDBJ whole genome shotgun (WGS) entry which is preliminary data.</text>
</comment>
<evidence type="ECO:0000256" key="1">
    <source>
        <dbReference type="SAM" id="SignalP"/>
    </source>
</evidence>
<gene>
    <name evidence="2" type="ORF">N180_14150</name>
</gene>
<evidence type="ECO:0000313" key="3">
    <source>
        <dbReference type="Proteomes" id="UP000028007"/>
    </source>
</evidence>
<protein>
    <submittedName>
        <fullName evidence="2">Uncharacterized protein</fullName>
    </submittedName>
</protein>
<keyword evidence="3" id="KW-1185">Reference proteome</keyword>
<feature type="chain" id="PRO_5001761951" evidence="1">
    <location>
        <begin position="29"/>
        <end position="466"/>
    </location>
</feature>
<reference evidence="2 3" key="1">
    <citation type="journal article" date="1992" name="Int. J. Syst. Bacteriol.">
        <title>Sphingobacterium antarcticus sp. nov. a Psychrotrophic Bacterium from the Soils of Schirmacher Oasis, Antarctica.</title>
        <authorList>
            <person name="Shivaji S."/>
            <person name="Ray M.K."/>
            <person name="Rao N.S."/>
            <person name="Saiserr L."/>
            <person name="Jagannadham M.V."/>
            <person name="Kumar G.S."/>
            <person name="Reddy G."/>
            <person name="Bhargava P.M."/>
        </authorList>
    </citation>
    <scope>NUCLEOTIDE SEQUENCE [LARGE SCALE GENOMIC DNA]</scope>
    <source>
        <strain evidence="2 3">4BY</strain>
    </source>
</reference>